<proteinExistence type="predicted"/>
<evidence type="ECO:0000259" key="1">
    <source>
        <dbReference type="Pfam" id="PF01037"/>
    </source>
</evidence>
<dbReference type="Proteomes" id="UP000318065">
    <property type="component" value="Chromosome"/>
</dbReference>
<dbReference type="InterPro" id="IPR019887">
    <property type="entry name" value="Tscrpt_reg_AsnC/Lrp_C"/>
</dbReference>
<gene>
    <name evidence="2" type="ORF">RxyAA322_23470</name>
</gene>
<accession>A0A510HNZ1</accession>
<sequence length="96" mass="10604">MVTAIVLVTTESERVQEAAQAIIDIEGVTEAYSVTGPYDLAVMVRIEDFEKLADIVPGKIAQVPGVARTETMVAFRCYSNYDLDRLWSLGFEEEAS</sequence>
<dbReference type="AlphaFoldDB" id="A0A510HNZ1"/>
<dbReference type="Pfam" id="PF01037">
    <property type="entry name" value="AsnC_trans_reg"/>
    <property type="match status" value="1"/>
</dbReference>
<dbReference type="RefSeq" id="WP_143528492.1">
    <property type="nucleotide sequence ID" value="NZ_AP019791.1"/>
</dbReference>
<keyword evidence="3" id="KW-1185">Reference proteome</keyword>
<evidence type="ECO:0000313" key="3">
    <source>
        <dbReference type="Proteomes" id="UP000318065"/>
    </source>
</evidence>
<dbReference type="SUPFAM" id="SSF54909">
    <property type="entry name" value="Dimeric alpha+beta barrel"/>
    <property type="match status" value="1"/>
</dbReference>
<dbReference type="EMBL" id="AP019791">
    <property type="protein sequence ID" value="BBL80493.1"/>
    <property type="molecule type" value="Genomic_DNA"/>
</dbReference>
<name>A0A510HNZ1_9ACTN</name>
<dbReference type="InterPro" id="IPR011008">
    <property type="entry name" value="Dimeric_a/b-barrel"/>
</dbReference>
<feature type="domain" description="Transcription regulator AsnC/Lrp ligand binding" evidence="1">
    <location>
        <begin position="6"/>
        <end position="76"/>
    </location>
</feature>
<reference evidence="2" key="1">
    <citation type="journal article" date="2019" name="Microbiol. Resour. Announc.">
        <title>Complete Genome Sequence of Rubrobacter xylanophilus Strain AA3-22, Isolated from Arima Onsen in Japan.</title>
        <authorList>
            <person name="Tomariguchi N."/>
            <person name="Miyazaki K."/>
        </authorList>
    </citation>
    <scope>NUCLEOTIDE SEQUENCE [LARGE SCALE GENOMIC DNA]</scope>
    <source>
        <strain evidence="2">AA3-22</strain>
    </source>
</reference>
<protein>
    <submittedName>
        <fullName evidence="2">Transcriptional regulator</fullName>
    </submittedName>
</protein>
<evidence type="ECO:0000313" key="2">
    <source>
        <dbReference type="EMBL" id="BBL80493.1"/>
    </source>
</evidence>
<organism evidence="2 3">
    <name type="scientific">Rubrobacter xylanophilus</name>
    <dbReference type="NCBI Taxonomy" id="49319"/>
    <lineage>
        <taxon>Bacteria</taxon>
        <taxon>Bacillati</taxon>
        <taxon>Actinomycetota</taxon>
        <taxon>Rubrobacteria</taxon>
        <taxon>Rubrobacterales</taxon>
        <taxon>Rubrobacteraceae</taxon>
        <taxon>Rubrobacter</taxon>
    </lineage>
</organism>
<dbReference type="OrthoDB" id="70544at2"/>
<dbReference type="Gene3D" id="3.30.70.920">
    <property type="match status" value="1"/>
</dbReference>